<evidence type="ECO:0000259" key="5">
    <source>
        <dbReference type="SMART" id="SM00941"/>
    </source>
</evidence>
<dbReference type="InterPro" id="IPR017459">
    <property type="entry name" value="Glycosyl_Trfase_fam3_N_dom"/>
</dbReference>
<dbReference type="RefSeq" id="WP_117680000.1">
    <property type="nucleotide sequence ID" value="NZ_CALJOO010000104.1"/>
</dbReference>
<dbReference type="InterPro" id="IPR000312">
    <property type="entry name" value="Glycosyl_Trfase_fam3"/>
</dbReference>
<dbReference type="SUPFAM" id="SSF52418">
    <property type="entry name" value="Nucleoside phosphorylase/phosphoribosyltransferase catalytic domain"/>
    <property type="match status" value="1"/>
</dbReference>
<evidence type="ECO:0000256" key="3">
    <source>
        <dbReference type="ARBA" id="ARBA00022676"/>
    </source>
</evidence>
<dbReference type="AlphaFoldDB" id="A0A3E4QQ04"/>
<evidence type="ECO:0000256" key="1">
    <source>
        <dbReference type="ARBA" id="ARBA00006915"/>
    </source>
</evidence>
<dbReference type="InterPro" id="IPR000053">
    <property type="entry name" value="Thymidine/pyrmidine_PPase"/>
</dbReference>
<dbReference type="Pfam" id="PF00591">
    <property type="entry name" value="Glycos_transf_3"/>
    <property type="match status" value="1"/>
</dbReference>
<comment type="similarity">
    <text evidence="1">Belongs to the thymidine/pyrimidine-nucleoside phosphorylase family.</text>
</comment>
<dbReference type="PROSITE" id="PS00647">
    <property type="entry name" value="THYMID_PHOSPHORYLASE"/>
    <property type="match status" value="1"/>
</dbReference>
<evidence type="ECO:0000313" key="7">
    <source>
        <dbReference type="Proteomes" id="UP000260943"/>
    </source>
</evidence>
<dbReference type="GO" id="GO:0009032">
    <property type="term" value="F:thymidine phosphorylase activity"/>
    <property type="evidence" value="ECO:0007669"/>
    <property type="project" value="UniProtKB-EC"/>
</dbReference>
<proteinExistence type="inferred from homology"/>
<evidence type="ECO:0000256" key="4">
    <source>
        <dbReference type="ARBA" id="ARBA00022679"/>
    </source>
</evidence>
<dbReference type="InterPro" id="IPR036320">
    <property type="entry name" value="Glycosyl_Trfase_fam3_N_dom_sf"/>
</dbReference>
<dbReference type="Pfam" id="PF07831">
    <property type="entry name" value="PYNP_C"/>
    <property type="match status" value="1"/>
</dbReference>
<dbReference type="Gene3D" id="1.20.970.10">
    <property type="entry name" value="Transferase, Pyrimidine Nucleoside Phosphorylase, Chain C"/>
    <property type="match status" value="1"/>
</dbReference>
<dbReference type="GO" id="GO:0005829">
    <property type="term" value="C:cytosol"/>
    <property type="evidence" value="ECO:0007669"/>
    <property type="project" value="TreeGrafter"/>
</dbReference>
<keyword evidence="3 6" id="KW-0328">Glycosyltransferase</keyword>
<dbReference type="NCBIfam" id="TIGR02644">
    <property type="entry name" value="Y_phosphoryl"/>
    <property type="match status" value="1"/>
</dbReference>
<dbReference type="Proteomes" id="UP000260943">
    <property type="component" value="Unassembled WGS sequence"/>
</dbReference>
<sequence>MRMYDIIEKKRDGGALTDQEIAFFVNGYVAGDIPDYQVSALLMAIYLRGMDQDETLSLTMRMLHSGDVVDLSSLGGVTVDKHSTGGVGDKTSLAVVPLLAAMDPGHVFVAKMSGRGLGHTGGTLDKLESIPGLSTQVERDDFLRIVREHGGAIISQTGNLVPADKLIYALRDVTATVGSIPLIASSIMSKKLASGSDCILLDVKVGSGAFMKTVPQAVELAQTMVAIGRGAGRRVRALVTNMDRPLGRAIGNSLEVIEVARMLQGRGPADLEHECLMLAGELMEMTGRMGAAAARDRARELIENGGAFDKLCEIVRAQGGDPAYLRDTALFEAAPIQHRVLAPCDGYICRIDTEQVGIASAQLGAGRLAKGDAIDYSAGIELLTNYGDPVRCGQPVAILHTSREDLLVQTLATFNAALTFGTDEPPAEPLLFATVDENGATYPSRRDAE</sequence>
<dbReference type="PIRSF" id="PIRSF000478">
    <property type="entry name" value="TP_PyNP"/>
    <property type="match status" value="1"/>
</dbReference>
<name>A0A3E4QQ04_9ACTN</name>
<dbReference type="Pfam" id="PF02885">
    <property type="entry name" value="Glycos_trans_3N"/>
    <property type="match status" value="1"/>
</dbReference>
<dbReference type="InterPro" id="IPR036566">
    <property type="entry name" value="PYNP-like_C_sf"/>
</dbReference>
<dbReference type="NCBIfam" id="NF004490">
    <property type="entry name" value="PRK05820.1"/>
    <property type="match status" value="1"/>
</dbReference>
<keyword evidence="4 6" id="KW-0808">Transferase</keyword>
<dbReference type="InterPro" id="IPR013102">
    <property type="entry name" value="PYNP_C"/>
</dbReference>
<feature type="domain" description="Pyrimidine nucleoside phosphorylase C-terminal" evidence="5">
    <location>
        <begin position="347"/>
        <end position="421"/>
    </location>
</feature>
<dbReference type="Gene3D" id="3.90.1170.30">
    <property type="entry name" value="Pyrimidine nucleoside phosphorylase-like, C-terminal domain"/>
    <property type="match status" value="1"/>
</dbReference>
<accession>A0A3E4QQ04</accession>
<dbReference type="PANTHER" id="PTHR10515">
    <property type="entry name" value="THYMIDINE PHOSPHORYLASE"/>
    <property type="match status" value="1"/>
</dbReference>
<dbReference type="InterPro" id="IPR035902">
    <property type="entry name" value="Nuc_phospho_transferase"/>
</dbReference>
<dbReference type="SUPFAM" id="SSF54680">
    <property type="entry name" value="Pyrimidine nucleoside phosphorylase C-terminal domain"/>
    <property type="match status" value="1"/>
</dbReference>
<dbReference type="EMBL" id="QSRJ01000010">
    <property type="protein sequence ID" value="RGL08393.1"/>
    <property type="molecule type" value="Genomic_DNA"/>
</dbReference>
<dbReference type="GO" id="GO:0004645">
    <property type="term" value="F:1,4-alpha-oligoglucan phosphorylase activity"/>
    <property type="evidence" value="ECO:0007669"/>
    <property type="project" value="InterPro"/>
</dbReference>
<dbReference type="InterPro" id="IPR018090">
    <property type="entry name" value="Pyrmidine_PPas_bac/euk"/>
</dbReference>
<comment type="caution">
    <text evidence="6">The sequence shown here is derived from an EMBL/GenBank/DDBJ whole genome shotgun (WGS) entry which is preliminary data.</text>
</comment>
<dbReference type="SUPFAM" id="SSF47648">
    <property type="entry name" value="Nucleoside phosphorylase/phosphoribosyltransferase N-terminal domain"/>
    <property type="match status" value="1"/>
</dbReference>
<evidence type="ECO:0000256" key="2">
    <source>
        <dbReference type="ARBA" id="ARBA00011738"/>
    </source>
</evidence>
<comment type="subunit">
    <text evidence="2">Homodimer.</text>
</comment>
<protein>
    <submittedName>
        <fullName evidence="6">Thymidine phosphorylase</fullName>
        <ecNumber evidence="6">2.4.2.4</ecNumber>
    </submittedName>
</protein>
<dbReference type="GO" id="GO:0006206">
    <property type="term" value="P:pyrimidine nucleobase metabolic process"/>
    <property type="evidence" value="ECO:0007669"/>
    <property type="project" value="InterPro"/>
</dbReference>
<dbReference type="GO" id="GO:0006213">
    <property type="term" value="P:pyrimidine nucleoside metabolic process"/>
    <property type="evidence" value="ECO:0007669"/>
    <property type="project" value="InterPro"/>
</dbReference>
<dbReference type="PANTHER" id="PTHR10515:SF0">
    <property type="entry name" value="THYMIDINE PHOSPHORYLASE"/>
    <property type="match status" value="1"/>
</dbReference>
<evidence type="ECO:0000313" key="6">
    <source>
        <dbReference type="EMBL" id="RGL08393.1"/>
    </source>
</evidence>
<dbReference type="EC" id="2.4.2.4" evidence="6"/>
<dbReference type="FunFam" id="3.40.1030.10:FF:000003">
    <property type="entry name" value="Pyrimidine-nucleoside phosphorylase"/>
    <property type="match status" value="1"/>
</dbReference>
<dbReference type="InterPro" id="IPR017872">
    <property type="entry name" value="Pyrmidine_PPase_CS"/>
</dbReference>
<gene>
    <name evidence="6" type="ORF">DXC81_08415</name>
</gene>
<reference evidence="6 7" key="1">
    <citation type="submission" date="2018-08" db="EMBL/GenBank/DDBJ databases">
        <title>A genome reference for cultivated species of the human gut microbiota.</title>
        <authorList>
            <person name="Zou Y."/>
            <person name="Xue W."/>
            <person name="Luo G."/>
        </authorList>
    </citation>
    <scope>NUCLEOTIDE SEQUENCE [LARGE SCALE GENOMIC DNA]</scope>
    <source>
        <strain evidence="6 7">TF08-14</strain>
    </source>
</reference>
<organism evidence="6 7">
    <name type="scientific">Collinsella tanakaei</name>
    <dbReference type="NCBI Taxonomy" id="626935"/>
    <lineage>
        <taxon>Bacteria</taxon>
        <taxon>Bacillati</taxon>
        <taxon>Actinomycetota</taxon>
        <taxon>Coriobacteriia</taxon>
        <taxon>Coriobacteriales</taxon>
        <taxon>Coriobacteriaceae</taxon>
        <taxon>Collinsella</taxon>
    </lineage>
</organism>
<dbReference type="Gene3D" id="3.40.1030.10">
    <property type="entry name" value="Nucleoside phosphorylase/phosphoribosyltransferase catalytic domain"/>
    <property type="match status" value="1"/>
</dbReference>
<dbReference type="SMART" id="SM00941">
    <property type="entry name" value="PYNP_C"/>
    <property type="match status" value="1"/>
</dbReference>